<evidence type="ECO:0008006" key="3">
    <source>
        <dbReference type="Google" id="ProtNLM"/>
    </source>
</evidence>
<dbReference type="RefSeq" id="WP_164317445.1">
    <property type="nucleotide sequence ID" value="NZ_JAAGLU010000021.1"/>
</dbReference>
<comment type="caution">
    <text evidence="2">The sequence shown here is derived from an EMBL/GenBank/DDBJ whole genome shotgun (WGS) entry which is preliminary data.</text>
</comment>
<name>A0A6B3BX48_9ACTN</name>
<organism evidence="2">
    <name type="scientific">Streptomyces sp. SID12501</name>
    <dbReference type="NCBI Taxonomy" id="2706042"/>
    <lineage>
        <taxon>Bacteria</taxon>
        <taxon>Bacillati</taxon>
        <taxon>Actinomycetota</taxon>
        <taxon>Actinomycetes</taxon>
        <taxon>Kitasatosporales</taxon>
        <taxon>Streptomycetaceae</taxon>
        <taxon>Streptomyces</taxon>
    </lineage>
</organism>
<evidence type="ECO:0000313" key="2">
    <source>
        <dbReference type="EMBL" id="NEC88987.1"/>
    </source>
</evidence>
<evidence type="ECO:0000256" key="1">
    <source>
        <dbReference type="SAM" id="MobiDB-lite"/>
    </source>
</evidence>
<accession>A0A6B3BX48</accession>
<protein>
    <recommendedName>
        <fullName evidence="3">Prevent-host-death family protein</fullName>
    </recommendedName>
</protein>
<sequence length="167" mass="18530">MTAMPIEANFSELIQKPKDTVARMQGSARRGIRLHRRDAEDLYLTTAARADEAVQVVDSTTRIFVAMMKSDPQATKILTHVFPEAFPWVRFLPEAAVREFLVEFVETARAAVDLDNVSLLAPVIAAWKSTALIHADKDLHRELTTPAGEDFGPVEPPEVPLRVSPKA</sequence>
<dbReference type="EMBL" id="JAAGLU010000021">
    <property type="protein sequence ID" value="NEC88987.1"/>
    <property type="molecule type" value="Genomic_DNA"/>
</dbReference>
<dbReference type="AlphaFoldDB" id="A0A6B3BX48"/>
<feature type="region of interest" description="Disordered" evidence="1">
    <location>
        <begin position="144"/>
        <end position="167"/>
    </location>
</feature>
<reference evidence="2" key="1">
    <citation type="submission" date="2020-01" db="EMBL/GenBank/DDBJ databases">
        <title>Insect and environment-associated Actinomycetes.</title>
        <authorList>
            <person name="Currrie C."/>
            <person name="Chevrette M."/>
            <person name="Carlson C."/>
            <person name="Stubbendieck R."/>
            <person name="Wendt-Pienkowski E."/>
        </authorList>
    </citation>
    <scope>NUCLEOTIDE SEQUENCE</scope>
    <source>
        <strain evidence="2">SID12501</strain>
    </source>
</reference>
<proteinExistence type="predicted"/>
<gene>
    <name evidence="2" type="ORF">G3I71_24960</name>
</gene>